<proteinExistence type="predicted"/>
<accession>A0A1G4KF01</accession>
<dbReference type="Proteomes" id="UP000191144">
    <property type="component" value="Chromosome H"/>
</dbReference>
<keyword evidence="3" id="KW-1185">Reference proteome</keyword>
<reference evidence="3" key="1">
    <citation type="submission" date="2016-03" db="EMBL/GenBank/DDBJ databases">
        <authorList>
            <person name="Devillers Hugo."/>
        </authorList>
    </citation>
    <scope>NUCLEOTIDE SEQUENCE [LARGE SCALE GENOMIC DNA]</scope>
</reference>
<feature type="compositionally biased region" description="Basic and acidic residues" evidence="1">
    <location>
        <begin position="84"/>
        <end position="113"/>
    </location>
</feature>
<evidence type="ECO:0000313" key="3">
    <source>
        <dbReference type="Proteomes" id="UP000191144"/>
    </source>
</evidence>
<organism evidence="2 3">
    <name type="scientific">Lachancea meyersii CBS 8951</name>
    <dbReference type="NCBI Taxonomy" id="1266667"/>
    <lineage>
        <taxon>Eukaryota</taxon>
        <taxon>Fungi</taxon>
        <taxon>Dikarya</taxon>
        <taxon>Ascomycota</taxon>
        <taxon>Saccharomycotina</taxon>
        <taxon>Saccharomycetes</taxon>
        <taxon>Saccharomycetales</taxon>
        <taxon>Saccharomycetaceae</taxon>
        <taxon>Lachancea</taxon>
    </lineage>
</organism>
<protein>
    <submittedName>
        <fullName evidence="2">LAME_0H07492g1_1</fullName>
    </submittedName>
</protein>
<feature type="region of interest" description="Disordered" evidence="1">
    <location>
        <begin position="15"/>
        <end position="113"/>
    </location>
</feature>
<dbReference type="EMBL" id="LT598480">
    <property type="protein sequence ID" value="SCV03073.1"/>
    <property type="molecule type" value="Genomic_DNA"/>
</dbReference>
<dbReference type="InterPro" id="IPR013169">
    <property type="entry name" value="mRNA_splic_Cwf18-like"/>
</dbReference>
<dbReference type="AlphaFoldDB" id="A0A1G4KF01"/>
<evidence type="ECO:0000313" key="2">
    <source>
        <dbReference type="EMBL" id="SCV03073.1"/>
    </source>
</evidence>
<feature type="compositionally biased region" description="Basic and acidic residues" evidence="1">
    <location>
        <begin position="63"/>
        <end position="72"/>
    </location>
</feature>
<name>A0A1G4KF01_9SACH</name>
<dbReference type="OrthoDB" id="4036654at2759"/>
<sequence>MASLHEQLQERRKRLQLLAGKAQGEHGQTSAVEITDNDEGREESEVKKPKVSTGYSGTGLHDNSADDERADSLVDYAENEAVDTELHESKRKPTSDLEEKLRPDLDELEKRTDDAIQRLVRQKYFASSTENDNIQ</sequence>
<gene>
    <name evidence="2" type="ORF">LAME_0H07492G</name>
</gene>
<evidence type="ECO:0000256" key="1">
    <source>
        <dbReference type="SAM" id="MobiDB-lite"/>
    </source>
</evidence>
<dbReference type="Pfam" id="PF08315">
    <property type="entry name" value="cwf18"/>
    <property type="match status" value="1"/>
</dbReference>